<protein>
    <submittedName>
        <fullName evidence="2">Uncharacterized protein</fullName>
    </submittedName>
</protein>
<dbReference type="EMBL" id="JAGSOY010000221">
    <property type="protein sequence ID" value="MBU2714324.1"/>
    <property type="molecule type" value="Genomic_DNA"/>
</dbReference>
<sequence length="71" mass="8037">RVNLIVGANKKKTLLIICSVLLSVILLTMLTASGFIYWVFDYNANELQIDTCTENGGCWDYLLSQCLNNYE</sequence>
<keyword evidence="1" id="KW-0472">Membrane</keyword>
<evidence type="ECO:0000313" key="3">
    <source>
        <dbReference type="Proteomes" id="UP000690515"/>
    </source>
</evidence>
<feature type="non-terminal residue" evidence="2">
    <location>
        <position position="1"/>
    </location>
</feature>
<name>A0ABS5ZJQ8_9GAMM</name>
<keyword evidence="3" id="KW-1185">Reference proteome</keyword>
<organism evidence="2 3">
    <name type="scientific">Zooshikella harenae</name>
    <dbReference type="NCBI Taxonomy" id="2827238"/>
    <lineage>
        <taxon>Bacteria</taxon>
        <taxon>Pseudomonadati</taxon>
        <taxon>Pseudomonadota</taxon>
        <taxon>Gammaproteobacteria</taxon>
        <taxon>Oceanospirillales</taxon>
        <taxon>Zooshikellaceae</taxon>
        <taxon>Zooshikella</taxon>
    </lineage>
</organism>
<comment type="caution">
    <text evidence="2">The sequence shown here is derived from an EMBL/GenBank/DDBJ whole genome shotgun (WGS) entry which is preliminary data.</text>
</comment>
<evidence type="ECO:0000313" key="2">
    <source>
        <dbReference type="EMBL" id="MBU2714324.1"/>
    </source>
</evidence>
<feature type="transmembrane region" description="Helical" evidence="1">
    <location>
        <begin position="14"/>
        <end position="40"/>
    </location>
</feature>
<dbReference type="RefSeq" id="WP_215822581.1">
    <property type="nucleotide sequence ID" value="NZ_JAGSOY010000221.1"/>
</dbReference>
<dbReference type="Proteomes" id="UP000690515">
    <property type="component" value="Unassembled WGS sequence"/>
</dbReference>
<evidence type="ECO:0000256" key="1">
    <source>
        <dbReference type="SAM" id="Phobius"/>
    </source>
</evidence>
<keyword evidence="1" id="KW-1133">Transmembrane helix</keyword>
<accession>A0ABS5ZJQ8</accession>
<reference evidence="2 3" key="1">
    <citation type="submission" date="2021-04" db="EMBL/GenBank/DDBJ databases">
        <authorList>
            <person name="Pira H."/>
            <person name="Risdian C."/>
            <person name="Wink J."/>
        </authorList>
    </citation>
    <scope>NUCLEOTIDE SEQUENCE [LARGE SCALE GENOMIC DNA]</scope>
    <source>
        <strain evidence="2 3">WH53</strain>
    </source>
</reference>
<keyword evidence="1" id="KW-0812">Transmembrane</keyword>
<gene>
    <name evidence="2" type="ORF">KCG35_25070</name>
</gene>
<proteinExistence type="predicted"/>